<gene>
    <name evidence="9" type="ORF">CKAN_02505500</name>
</gene>
<dbReference type="Proteomes" id="UP000283530">
    <property type="component" value="Unassembled WGS sequence"/>
</dbReference>
<feature type="region of interest" description="Disordered" evidence="7">
    <location>
        <begin position="68"/>
        <end position="90"/>
    </location>
</feature>
<keyword evidence="3 6" id="KW-0805">Transcription regulation</keyword>
<dbReference type="PANTHER" id="PTHR33057:SF90">
    <property type="entry name" value="TRANSCRIPTION REPRESSOR OFP7"/>
    <property type="match status" value="1"/>
</dbReference>
<dbReference type="InterPro" id="IPR038933">
    <property type="entry name" value="Ovate"/>
</dbReference>
<organism evidence="9 10">
    <name type="scientific">Cinnamomum micranthum f. kanehirae</name>
    <dbReference type="NCBI Taxonomy" id="337451"/>
    <lineage>
        <taxon>Eukaryota</taxon>
        <taxon>Viridiplantae</taxon>
        <taxon>Streptophyta</taxon>
        <taxon>Embryophyta</taxon>
        <taxon>Tracheophyta</taxon>
        <taxon>Spermatophyta</taxon>
        <taxon>Magnoliopsida</taxon>
        <taxon>Magnoliidae</taxon>
        <taxon>Laurales</taxon>
        <taxon>Lauraceae</taxon>
        <taxon>Cinnamomum</taxon>
    </lineage>
</organism>
<feature type="compositionally biased region" description="Acidic residues" evidence="7">
    <location>
        <begin position="164"/>
        <end position="181"/>
    </location>
</feature>
<sequence length="329" mass="37270">MGKRFKLRISKVFNSFQSCRSKDLSENPHPPIFRVNSKPFDVHFPDPPPPTSLRRHVSSAIASVGCGCSSKTHRHPTLSPPPQPTSDFQWRKDEKWHVVARISNHRRSRISSDDSSDEIYSEMSTIPARKKKQMNRPRNKKKNRSRIRISTSSASHGGWFSSDGNEDNDEEDERDEYDDTETLVSSSRTFSDDSGHDLFNPTLQTIQEQKPTSKRRTKAATRRRAEAVVGRMGLEGMVKESVAVVKRSEDPYGDFKRSMVEMIVEKEMYGADELEQLLQCFLSLNSRAHHRVIVQAFSEIWNALFCSDQSQNLSVGGGISKAAADLSLL</sequence>
<dbReference type="STRING" id="337451.A0A3S3NNN6"/>
<evidence type="ECO:0000313" key="9">
    <source>
        <dbReference type="EMBL" id="RWR95701.1"/>
    </source>
</evidence>
<evidence type="ECO:0000256" key="3">
    <source>
        <dbReference type="ARBA" id="ARBA00023015"/>
    </source>
</evidence>
<dbReference type="GO" id="GO:0045892">
    <property type="term" value="P:negative regulation of DNA-templated transcription"/>
    <property type="evidence" value="ECO:0007669"/>
    <property type="project" value="UniProtKB-UniRule"/>
</dbReference>
<dbReference type="PROSITE" id="PS51754">
    <property type="entry name" value="OVATE"/>
    <property type="match status" value="1"/>
</dbReference>
<keyword evidence="10" id="KW-1185">Reference proteome</keyword>
<keyword evidence="2 6" id="KW-0678">Repressor</keyword>
<comment type="function">
    <text evidence="6">Transcriptional repressor that regulates multiple aspects of plant growth and development.</text>
</comment>
<dbReference type="OrthoDB" id="1928390at2759"/>
<comment type="caution">
    <text evidence="9">The sequence shown here is derived from an EMBL/GenBank/DDBJ whole genome shotgun (WGS) entry which is preliminary data.</text>
</comment>
<accession>A0A3S3NNN6</accession>
<reference evidence="9 10" key="1">
    <citation type="journal article" date="2019" name="Nat. Plants">
        <title>Stout camphor tree genome fills gaps in understanding of flowering plant genome evolution.</title>
        <authorList>
            <person name="Chaw S.M."/>
            <person name="Liu Y.C."/>
            <person name="Wu Y.W."/>
            <person name="Wang H.Y."/>
            <person name="Lin C.I."/>
            <person name="Wu C.S."/>
            <person name="Ke H.M."/>
            <person name="Chang L.Y."/>
            <person name="Hsu C.Y."/>
            <person name="Yang H.T."/>
            <person name="Sudianto E."/>
            <person name="Hsu M.H."/>
            <person name="Wu K.P."/>
            <person name="Wang L.N."/>
            <person name="Leebens-Mack J.H."/>
            <person name="Tsai I.J."/>
        </authorList>
    </citation>
    <scope>NUCLEOTIDE SEQUENCE [LARGE SCALE GENOMIC DNA]</scope>
    <source>
        <strain evidence="10">cv. Chaw 1501</strain>
        <tissue evidence="9">Young leaves</tissue>
    </source>
</reference>
<dbReference type="Pfam" id="PF04844">
    <property type="entry name" value="Ovate"/>
    <property type="match status" value="1"/>
</dbReference>
<evidence type="ECO:0000259" key="8">
    <source>
        <dbReference type="PROSITE" id="PS51754"/>
    </source>
</evidence>
<dbReference type="EMBL" id="QPKB01000011">
    <property type="protein sequence ID" value="RWR95701.1"/>
    <property type="molecule type" value="Genomic_DNA"/>
</dbReference>
<evidence type="ECO:0000256" key="6">
    <source>
        <dbReference type="RuleBase" id="RU367028"/>
    </source>
</evidence>
<feature type="compositionally biased region" description="Basic residues" evidence="7">
    <location>
        <begin position="128"/>
        <end position="147"/>
    </location>
</feature>
<evidence type="ECO:0000256" key="7">
    <source>
        <dbReference type="SAM" id="MobiDB-lite"/>
    </source>
</evidence>
<dbReference type="AlphaFoldDB" id="A0A3S3NNN6"/>
<dbReference type="PANTHER" id="PTHR33057">
    <property type="entry name" value="TRANSCRIPTION REPRESSOR OFP7-RELATED"/>
    <property type="match status" value="1"/>
</dbReference>
<evidence type="ECO:0000256" key="5">
    <source>
        <dbReference type="ARBA" id="ARBA00023242"/>
    </source>
</evidence>
<comment type="subcellular location">
    <subcellularLocation>
        <location evidence="1 6">Nucleus</location>
    </subcellularLocation>
</comment>
<name>A0A3S3NNN6_9MAGN</name>
<feature type="region of interest" description="Disordered" evidence="7">
    <location>
        <begin position="20"/>
        <end position="53"/>
    </location>
</feature>
<feature type="domain" description="OVATE" evidence="8">
    <location>
        <begin position="244"/>
        <end position="303"/>
    </location>
</feature>
<evidence type="ECO:0000256" key="4">
    <source>
        <dbReference type="ARBA" id="ARBA00023163"/>
    </source>
</evidence>
<protein>
    <recommendedName>
        <fullName evidence="6">Transcription repressor</fullName>
    </recommendedName>
    <alternativeName>
        <fullName evidence="6">Ovate family protein</fullName>
    </alternativeName>
</protein>
<keyword evidence="4 6" id="KW-0804">Transcription</keyword>
<dbReference type="InterPro" id="IPR006458">
    <property type="entry name" value="Ovate_C"/>
</dbReference>
<evidence type="ECO:0000313" key="10">
    <source>
        <dbReference type="Proteomes" id="UP000283530"/>
    </source>
</evidence>
<keyword evidence="5 6" id="KW-0539">Nucleus</keyword>
<proteinExistence type="predicted"/>
<feature type="region of interest" description="Disordered" evidence="7">
    <location>
        <begin position="105"/>
        <end position="197"/>
    </location>
</feature>
<evidence type="ECO:0000256" key="2">
    <source>
        <dbReference type="ARBA" id="ARBA00022491"/>
    </source>
</evidence>
<dbReference type="GO" id="GO:0005634">
    <property type="term" value="C:nucleus"/>
    <property type="evidence" value="ECO:0007669"/>
    <property type="project" value="UniProtKB-SubCell"/>
</dbReference>
<dbReference type="NCBIfam" id="TIGR01568">
    <property type="entry name" value="A_thal_3678"/>
    <property type="match status" value="1"/>
</dbReference>
<evidence type="ECO:0000256" key="1">
    <source>
        <dbReference type="ARBA" id="ARBA00004123"/>
    </source>
</evidence>